<organism evidence="1 2">
    <name type="scientific">Faecalimonas umbilicata</name>
    <dbReference type="NCBI Taxonomy" id="1912855"/>
    <lineage>
        <taxon>Bacteria</taxon>
        <taxon>Bacillati</taxon>
        <taxon>Bacillota</taxon>
        <taxon>Clostridia</taxon>
        <taxon>Lachnospirales</taxon>
        <taxon>Lachnospiraceae</taxon>
        <taxon>Faecalimonas</taxon>
    </lineage>
</organism>
<accession>A0ABQ0R1L4</accession>
<proteinExistence type="predicted"/>
<keyword evidence="2" id="KW-1185">Reference proteome</keyword>
<comment type="caution">
    <text evidence="1">The sequence shown here is derived from an EMBL/GenBank/DDBJ whole genome shotgun (WGS) entry which is preliminary data.</text>
</comment>
<sequence>MEKTDAEITILVCGSSSYYSAVAVSETDTTTDADVVTAVSGSSYYFSAAADLVMDADVAIEILFAANLFCKAGQHAPSFFWKKLDCLAPFFLTKSFF</sequence>
<gene>
    <name evidence="1" type="ORF">FAEUMB_29920</name>
</gene>
<evidence type="ECO:0000313" key="2">
    <source>
        <dbReference type="Proteomes" id="UP000702954"/>
    </source>
</evidence>
<reference evidence="1 2" key="1">
    <citation type="journal article" date="2018" name="Int. J. Syst. Evol. Microbiol.">
        <title>Draft Genome Sequence of Faecalimonas umbilicata JCM 30896T, an Acetate-Producing Bacterium Isolated from Human Feces.</title>
        <authorList>
            <person name="Sakamoto M."/>
            <person name="Ikeyama N."/>
            <person name="Yuki M."/>
            <person name="Ohkuma M."/>
        </authorList>
    </citation>
    <scope>NUCLEOTIDE SEQUENCE [LARGE SCALE GENOMIC DNA]</scope>
    <source>
        <strain evidence="1 2">EGH7</strain>
    </source>
</reference>
<name>A0ABQ0R1L4_9FIRM</name>
<dbReference type="EMBL" id="BHEO01000008">
    <property type="protein sequence ID" value="GBU06451.1"/>
    <property type="molecule type" value="Genomic_DNA"/>
</dbReference>
<protein>
    <submittedName>
        <fullName evidence="1">Uncharacterized protein</fullName>
    </submittedName>
</protein>
<dbReference type="Proteomes" id="UP000702954">
    <property type="component" value="Unassembled WGS sequence"/>
</dbReference>
<evidence type="ECO:0000313" key="1">
    <source>
        <dbReference type="EMBL" id="GBU06451.1"/>
    </source>
</evidence>